<dbReference type="Proteomes" id="UP000032300">
    <property type="component" value="Chromosome"/>
</dbReference>
<organism evidence="1 2">
    <name type="scientific">Sphingomonas hengshuiensis</name>
    <dbReference type="NCBI Taxonomy" id="1609977"/>
    <lineage>
        <taxon>Bacteria</taxon>
        <taxon>Pseudomonadati</taxon>
        <taxon>Pseudomonadota</taxon>
        <taxon>Alphaproteobacteria</taxon>
        <taxon>Sphingomonadales</taxon>
        <taxon>Sphingomonadaceae</taxon>
        <taxon>Sphingomonas</taxon>
    </lineage>
</organism>
<gene>
    <name evidence="1" type="ORF">TS85_11495</name>
</gene>
<dbReference type="AlphaFoldDB" id="A0A7U4J8T5"/>
<accession>A0A7U4J8T5</accession>
<keyword evidence="2" id="KW-1185">Reference proteome</keyword>
<sequence length="99" mass="10289">MTRRTFGDIDAQARADERVGVVRHAAAHADRVRAAVARGAIDADTGALTIRHVAAFADEVTTGLHVGGADSPATRRVVRMMLDAAGLLGRRGGGSRDDG</sequence>
<reference evidence="1 2" key="1">
    <citation type="journal article" date="2015" name="Int. J. Syst. Evol. Microbiol.">
        <title>Sphingomonas hengshuiensis sp. nov., isolated from lake wetland.</title>
        <authorList>
            <person name="Wei S."/>
            <person name="Wang T."/>
            <person name="Liu H."/>
            <person name="Zhang C."/>
            <person name="Guo J."/>
            <person name="Wang Q."/>
            <person name="Liang K."/>
            <person name="Zhang Z."/>
        </authorList>
    </citation>
    <scope>NUCLEOTIDE SEQUENCE [LARGE SCALE GENOMIC DNA]</scope>
    <source>
        <strain evidence="1 2">WHSC-8</strain>
    </source>
</reference>
<dbReference type="RefSeq" id="WP_044332268.1">
    <property type="nucleotide sequence ID" value="NZ_CP010836.1"/>
</dbReference>
<proteinExistence type="predicted"/>
<evidence type="ECO:0000313" key="2">
    <source>
        <dbReference type="Proteomes" id="UP000032300"/>
    </source>
</evidence>
<name>A0A7U4J8T5_9SPHN</name>
<reference evidence="1 2" key="2">
    <citation type="submission" date="2015-02" db="EMBL/GenBank/DDBJ databases">
        <title>The complete genome of Sphingomonas hengshuiensis sp. WHSC-8 isolated from soil of Hengshui Lake.</title>
        <authorList>
            <person name="Wei S."/>
            <person name="Guo J."/>
            <person name="Su C."/>
            <person name="Wu R."/>
            <person name="Zhang Z."/>
            <person name="Liang K."/>
            <person name="Li H."/>
            <person name="Wang T."/>
            <person name="Liu H."/>
            <person name="Zhang C."/>
            <person name="Li Z."/>
            <person name="Wang Q."/>
            <person name="Meng J."/>
        </authorList>
    </citation>
    <scope>NUCLEOTIDE SEQUENCE [LARGE SCALE GENOMIC DNA]</scope>
    <source>
        <strain evidence="1 2">WHSC-8</strain>
    </source>
</reference>
<dbReference type="EMBL" id="CP010836">
    <property type="protein sequence ID" value="AJP72277.1"/>
    <property type="molecule type" value="Genomic_DNA"/>
</dbReference>
<dbReference type="OrthoDB" id="10004681at2"/>
<dbReference type="KEGG" id="sphi:TS85_11495"/>
<protein>
    <submittedName>
        <fullName evidence="1">Uncharacterized protein</fullName>
    </submittedName>
</protein>
<evidence type="ECO:0000313" key="1">
    <source>
        <dbReference type="EMBL" id="AJP72277.1"/>
    </source>
</evidence>